<accession>M2TC43</accession>
<keyword evidence="1" id="KW-0812">Transmembrane</keyword>
<reference evidence="2 3" key="1">
    <citation type="journal article" date="2013" name="Genome Announc.">
        <title>Draft Genome Sequence of Strain JLT2015T, Belonging to the Family Sphingomonadaceae of the Alphaproteobacteria.</title>
        <authorList>
            <person name="Tang K."/>
            <person name="Liu K."/>
            <person name="Li S."/>
            <person name="Jiao N."/>
        </authorList>
    </citation>
    <scope>NUCLEOTIDE SEQUENCE [LARGE SCALE GENOMIC DNA]</scope>
    <source>
        <strain evidence="2 3">JLT2015</strain>
    </source>
</reference>
<sequence>MRDVFALPTVIALASLTGLGLALLGDGLFDAGAWILLGLPIMAAMWALRTRRR</sequence>
<gene>
    <name evidence="2" type="ORF">C725_0129</name>
</gene>
<name>M2TC43_9SPHN</name>
<organism evidence="2 3">
    <name type="scientific">Pacificimonas flava</name>
    <dbReference type="NCBI Taxonomy" id="1234595"/>
    <lineage>
        <taxon>Bacteria</taxon>
        <taxon>Pseudomonadati</taxon>
        <taxon>Pseudomonadota</taxon>
        <taxon>Alphaproteobacteria</taxon>
        <taxon>Sphingomonadales</taxon>
        <taxon>Sphingosinicellaceae</taxon>
        <taxon>Pacificimonas</taxon>
    </lineage>
</organism>
<evidence type="ECO:0000256" key="1">
    <source>
        <dbReference type="SAM" id="Phobius"/>
    </source>
</evidence>
<keyword evidence="1" id="KW-1133">Transmembrane helix</keyword>
<protein>
    <submittedName>
        <fullName evidence="2">Uncharacterized protein</fullName>
    </submittedName>
</protein>
<evidence type="ECO:0000313" key="3">
    <source>
        <dbReference type="Proteomes" id="UP000011717"/>
    </source>
</evidence>
<comment type="caution">
    <text evidence="2">The sequence shown here is derived from an EMBL/GenBank/DDBJ whole genome shotgun (WGS) entry which is preliminary data.</text>
</comment>
<dbReference type="AlphaFoldDB" id="M2TC43"/>
<proteinExistence type="predicted"/>
<dbReference type="Proteomes" id="UP000011717">
    <property type="component" value="Unassembled WGS sequence"/>
</dbReference>
<keyword evidence="3" id="KW-1185">Reference proteome</keyword>
<keyword evidence="1" id="KW-0472">Membrane</keyword>
<dbReference type="EMBL" id="AMRV01000001">
    <property type="protein sequence ID" value="EMD84199.1"/>
    <property type="molecule type" value="Genomic_DNA"/>
</dbReference>
<feature type="transmembrane region" description="Helical" evidence="1">
    <location>
        <begin position="32"/>
        <end position="48"/>
    </location>
</feature>
<evidence type="ECO:0000313" key="2">
    <source>
        <dbReference type="EMBL" id="EMD84199.1"/>
    </source>
</evidence>